<dbReference type="EMBL" id="BOOA01000002">
    <property type="protein sequence ID" value="GIH22021.1"/>
    <property type="molecule type" value="Genomic_DNA"/>
</dbReference>
<proteinExistence type="predicted"/>
<sequence>MLTLRDHSDRTRCPASGAHHCQQDPPDAPFIEFCAQFMVDIFRMSIQSTGDTTESIVVIKCQPALDLHRPQLGQSEFKEW</sequence>
<reference evidence="2" key="1">
    <citation type="submission" date="2021-01" db="EMBL/GenBank/DDBJ databases">
        <title>Whole genome shotgun sequence of Acrocarpospora phusangensis NBRC 108782.</title>
        <authorList>
            <person name="Komaki H."/>
            <person name="Tamura T."/>
        </authorList>
    </citation>
    <scope>NUCLEOTIDE SEQUENCE</scope>
    <source>
        <strain evidence="2">NBRC 108782</strain>
    </source>
</reference>
<evidence type="ECO:0000313" key="2">
    <source>
        <dbReference type="EMBL" id="GIH22021.1"/>
    </source>
</evidence>
<feature type="region of interest" description="Disordered" evidence="1">
    <location>
        <begin position="1"/>
        <end position="26"/>
    </location>
</feature>
<name>A0A919UHX1_9ACTN</name>
<evidence type="ECO:0000313" key="3">
    <source>
        <dbReference type="Proteomes" id="UP000640052"/>
    </source>
</evidence>
<protein>
    <submittedName>
        <fullName evidence="2">Uncharacterized protein</fullName>
    </submittedName>
</protein>
<comment type="caution">
    <text evidence="2">The sequence shown here is derived from an EMBL/GenBank/DDBJ whole genome shotgun (WGS) entry which is preliminary data.</text>
</comment>
<dbReference type="Proteomes" id="UP000640052">
    <property type="component" value="Unassembled WGS sequence"/>
</dbReference>
<keyword evidence="3" id="KW-1185">Reference proteome</keyword>
<evidence type="ECO:0000256" key="1">
    <source>
        <dbReference type="SAM" id="MobiDB-lite"/>
    </source>
</evidence>
<accession>A0A919UHX1</accession>
<gene>
    <name evidence="2" type="ORF">Aph01nite_03310</name>
</gene>
<organism evidence="2 3">
    <name type="scientific">Acrocarpospora phusangensis</name>
    <dbReference type="NCBI Taxonomy" id="1070424"/>
    <lineage>
        <taxon>Bacteria</taxon>
        <taxon>Bacillati</taxon>
        <taxon>Actinomycetota</taxon>
        <taxon>Actinomycetes</taxon>
        <taxon>Streptosporangiales</taxon>
        <taxon>Streptosporangiaceae</taxon>
        <taxon>Acrocarpospora</taxon>
    </lineage>
</organism>
<feature type="compositionally biased region" description="Basic and acidic residues" evidence="1">
    <location>
        <begin position="1"/>
        <end position="12"/>
    </location>
</feature>
<dbReference type="AlphaFoldDB" id="A0A919UHX1"/>